<feature type="signal peptide" evidence="7">
    <location>
        <begin position="1"/>
        <end position="19"/>
    </location>
</feature>
<dbReference type="EMBL" id="PDLN01000011">
    <property type="protein sequence ID" value="RDW71786.1"/>
    <property type="molecule type" value="Genomic_DNA"/>
</dbReference>
<evidence type="ECO:0000256" key="7">
    <source>
        <dbReference type="SAM" id="SignalP"/>
    </source>
</evidence>
<dbReference type="Pfam" id="PF03067">
    <property type="entry name" value="LPMO_10"/>
    <property type="match status" value="1"/>
</dbReference>
<dbReference type="PANTHER" id="PTHR36575">
    <property type="entry name" value="BINDING PROTEIN, PUTATIVE (AFU_ORTHOLOGUE AFUA_1G14430)-RELATED"/>
    <property type="match status" value="1"/>
</dbReference>
<dbReference type="InterPro" id="IPR004302">
    <property type="entry name" value="Cellulose/chitin-bd_N"/>
</dbReference>
<evidence type="ECO:0000256" key="4">
    <source>
        <dbReference type="ARBA" id="ARBA00023157"/>
    </source>
</evidence>
<protein>
    <recommendedName>
        <fullName evidence="8">Chitin-binding type-4 domain-containing protein</fullName>
    </recommendedName>
</protein>
<reference evidence="9 10" key="1">
    <citation type="journal article" date="2018" name="IMA Fungus">
        <title>IMA Genome-F 9: Draft genome sequence of Annulohypoxylon stygium, Aspergillus mulundensis, Berkeleyomyces basicola (syn. Thielaviopsis basicola), Ceratocystis smalleyi, two Cercospora beticola strains, Coleophoma cylindrospora, Fusarium fracticaudum, Phialophora cf. hyalina, and Morchella septimelata.</title>
        <authorList>
            <person name="Wingfield B.D."/>
            <person name="Bills G.F."/>
            <person name="Dong Y."/>
            <person name="Huang W."/>
            <person name="Nel W.J."/>
            <person name="Swalarsk-Parry B.S."/>
            <person name="Vaghefi N."/>
            <person name="Wilken P.M."/>
            <person name="An Z."/>
            <person name="de Beer Z.W."/>
            <person name="De Vos L."/>
            <person name="Chen L."/>
            <person name="Duong T.A."/>
            <person name="Gao Y."/>
            <person name="Hammerbacher A."/>
            <person name="Kikkert J.R."/>
            <person name="Li Y."/>
            <person name="Li H."/>
            <person name="Li K."/>
            <person name="Li Q."/>
            <person name="Liu X."/>
            <person name="Ma X."/>
            <person name="Naidoo K."/>
            <person name="Pethybridge S.J."/>
            <person name="Sun J."/>
            <person name="Steenkamp E.T."/>
            <person name="van der Nest M.A."/>
            <person name="van Wyk S."/>
            <person name="Wingfield M.J."/>
            <person name="Xiong C."/>
            <person name="Yue Q."/>
            <person name="Zhang X."/>
        </authorList>
    </citation>
    <scope>NUCLEOTIDE SEQUENCE [LARGE SCALE GENOMIC DNA]</scope>
    <source>
        <strain evidence="9 10">BP5796</strain>
    </source>
</reference>
<dbReference type="Proteomes" id="UP000256328">
    <property type="component" value="Unassembled WGS sequence"/>
</dbReference>
<keyword evidence="2" id="KW-0479">Metal-binding</keyword>
<evidence type="ECO:0000313" key="10">
    <source>
        <dbReference type="Proteomes" id="UP000256328"/>
    </source>
</evidence>
<comment type="cofactor">
    <cofactor evidence="1">
        <name>Cu(2+)</name>
        <dbReference type="ChEBI" id="CHEBI:29036"/>
    </cofactor>
</comment>
<accession>A0A3D8RCW2</accession>
<evidence type="ECO:0000256" key="1">
    <source>
        <dbReference type="ARBA" id="ARBA00001973"/>
    </source>
</evidence>
<keyword evidence="5" id="KW-0325">Glycoprotein</keyword>
<keyword evidence="3" id="KW-0186">Copper</keyword>
<feature type="domain" description="Chitin-binding type-4" evidence="8">
    <location>
        <begin position="20"/>
        <end position="189"/>
    </location>
</feature>
<dbReference type="PANTHER" id="PTHR36575:SF2">
    <property type="entry name" value="CHITIN-BINDING TYPE-4 DOMAIN-CONTAINING PROTEIN-RELATED"/>
    <property type="match status" value="1"/>
</dbReference>
<feature type="chain" id="PRO_5017663988" description="Chitin-binding type-4 domain-containing protein" evidence="7">
    <location>
        <begin position="20"/>
        <end position="247"/>
    </location>
</feature>
<comment type="similarity">
    <text evidence="6">Belongs to the polysaccharide monooxygenase AA13 family.</text>
</comment>
<evidence type="ECO:0000313" key="9">
    <source>
        <dbReference type="EMBL" id="RDW71786.1"/>
    </source>
</evidence>
<keyword evidence="10" id="KW-1185">Reference proteome</keyword>
<evidence type="ECO:0000259" key="8">
    <source>
        <dbReference type="Pfam" id="PF03067"/>
    </source>
</evidence>
<sequence>MQYSLSILSLAGLATTVLGHGVITSPPIRTAGAAMTAACGASVSSQVVADPTSHVEGLPEAAAANTTFSAAACNVFLCKGLQFADNQANVQAFTPGQTVNMLADITIPHEGPMNVSIIDTKTNTAIGQPLITFTTYADEKLTTLPANNTNFNVTIPTTLGSACSVAGDCVLQWFWFGTAAVQTYESCVDMTVGAAATTAATNATASTNSTGAATQSSGLDTSSVSTPLYRGNNAAVGTLGHLRRFRA</sequence>
<comment type="caution">
    <text evidence="9">The sequence shown here is derived from an EMBL/GenBank/DDBJ whole genome shotgun (WGS) entry which is preliminary data.</text>
</comment>
<proteinExistence type="inferred from homology"/>
<name>A0A3D8RCW2_9HELO</name>
<evidence type="ECO:0000256" key="6">
    <source>
        <dbReference type="ARBA" id="ARBA00034311"/>
    </source>
</evidence>
<dbReference type="GO" id="GO:0046872">
    <property type="term" value="F:metal ion binding"/>
    <property type="evidence" value="ECO:0007669"/>
    <property type="project" value="UniProtKB-KW"/>
</dbReference>
<dbReference type="AlphaFoldDB" id="A0A3D8RCW2"/>
<keyword evidence="4" id="KW-1015">Disulfide bond</keyword>
<gene>
    <name evidence="9" type="ORF">BP5796_07820</name>
</gene>
<dbReference type="OrthoDB" id="120613at2759"/>
<evidence type="ECO:0000256" key="3">
    <source>
        <dbReference type="ARBA" id="ARBA00023008"/>
    </source>
</evidence>
<keyword evidence="7" id="KW-0732">Signal</keyword>
<evidence type="ECO:0000256" key="2">
    <source>
        <dbReference type="ARBA" id="ARBA00022723"/>
    </source>
</evidence>
<organism evidence="9 10">
    <name type="scientific">Coleophoma crateriformis</name>
    <dbReference type="NCBI Taxonomy" id="565419"/>
    <lineage>
        <taxon>Eukaryota</taxon>
        <taxon>Fungi</taxon>
        <taxon>Dikarya</taxon>
        <taxon>Ascomycota</taxon>
        <taxon>Pezizomycotina</taxon>
        <taxon>Leotiomycetes</taxon>
        <taxon>Helotiales</taxon>
        <taxon>Dermateaceae</taxon>
        <taxon>Coleophoma</taxon>
    </lineage>
</organism>
<dbReference type="InterPro" id="IPR052282">
    <property type="entry name" value="Starch-active_LPMO"/>
</dbReference>
<evidence type="ECO:0000256" key="5">
    <source>
        <dbReference type="ARBA" id="ARBA00023180"/>
    </source>
</evidence>
<dbReference type="Gene3D" id="2.70.50.70">
    <property type="match status" value="1"/>
</dbReference>